<feature type="transmembrane region" description="Helical" evidence="1">
    <location>
        <begin position="47"/>
        <end position="67"/>
    </location>
</feature>
<keyword evidence="1" id="KW-1133">Transmembrane helix</keyword>
<accession>X1CGD9</accession>
<organism evidence="2">
    <name type="scientific">marine sediment metagenome</name>
    <dbReference type="NCBI Taxonomy" id="412755"/>
    <lineage>
        <taxon>unclassified sequences</taxon>
        <taxon>metagenomes</taxon>
        <taxon>ecological metagenomes</taxon>
    </lineage>
</organism>
<dbReference type="Pfam" id="PF18895">
    <property type="entry name" value="T4SS_pilin"/>
    <property type="match status" value="1"/>
</dbReference>
<dbReference type="EMBL" id="BART01015347">
    <property type="protein sequence ID" value="GAG83301.1"/>
    <property type="molecule type" value="Genomic_DNA"/>
</dbReference>
<dbReference type="InterPro" id="IPR043993">
    <property type="entry name" value="T4SS_pilin"/>
</dbReference>
<protein>
    <submittedName>
        <fullName evidence="2">Uncharacterized protein</fullName>
    </submittedName>
</protein>
<keyword evidence="1" id="KW-0812">Transmembrane</keyword>
<evidence type="ECO:0000313" key="2">
    <source>
        <dbReference type="EMBL" id="GAG83301.1"/>
    </source>
</evidence>
<gene>
    <name evidence="2" type="ORF">S01H4_29827</name>
</gene>
<proteinExistence type="predicted"/>
<reference evidence="2" key="1">
    <citation type="journal article" date="2014" name="Front. Microbiol.">
        <title>High frequency of phylogenetically diverse reductive dehalogenase-homologous genes in deep subseafloor sedimentary metagenomes.</title>
        <authorList>
            <person name="Kawai M."/>
            <person name="Futagami T."/>
            <person name="Toyoda A."/>
            <person name="Takaki Y."/>
            <person name="Nishi S."/>
            <person name="Hori S."/>
            <person name="Arai W."/>
            <person name="Tsubouchi T."/>
            <person name="Morono Y."/>
            <person name="Uchiyama I."/>
            <person name="Ito T."/>
            <person name="Fujiyama A."/>
            <person name="Inagaki F."/>
            <person name="Takami H."/>
        </authorList>
    </citation>
    <scope>NUCLEOTIDE SEQUENCE</scope>
    <source>
        <strain evidence="2">Expedition CK06-06</strain>
    </source>
</reference>
<comment type="caution">
    <text evidence="2">The sequence shown here is derived from an EMBL/GenBank/DDBJ whole genome shotgun (WGS) entry which is preliminary data.</text>
</comment>
<keyword evidence="1" id="KW-0472">Membrane</keyword>
<dbReference type="AlphaFoldDB" id="X1CGD9"/>
<feature type="transmembrane region" description="Helical" evidence="1">
    <location>
        <begin position="79"/>
        <end position="96"/>
    </location>
</feature>
<feature type="non-terminal residue" evidence="2">
    <location>
        <position position="98"/>
    </location>
</feature>
<evidence type="ECO:0000256" key="1">
    <source>
        <dbReference type="SAM" id="Phobius"/>
    </source>
</evidence>
<name>X1CGD9_9ZZZZ</name>
<sequence length="98" mass="10478">MKKILLIFTLSILILPIGALANGVIQIENPLTATSFEGITGNLIDFIFKIAIVVAPLMVIVGGFLFLTAGGNIQQISRARNLLIWTAIGFLIVLLSKG</sequence>